<dbReference type="PROSITE" id="PS50222">
    <property type="entry name" value="EF_HAND_2"/>
    <property type="match status" value="1"/>
</dbReference>
<evidence type="ECO:0000313" key="3">
    <source>
        <dbReference type="EMBL" id="CCC47130.1"/>
    </source>
</evidence>
<dbReference type="VEuPathDB" id="TriTrypDB:TvY486_0303148"/>
<dbReference type="GO" id="GO:0005509">
    <property type="term" value="F:calcium ion binding"/>
    <property type="evidence" value="ECO:0007669"/>
    <property type="project" value="InterPro"/>
</dbReference>
<gene>
    <name evidence="3" type="ORF">TVY486_0303148</name>
</gene>
<evidence type="ECO:0000256" key="1">
    <source>
        <dbReference type="SAM" id="MobiDB-lite"/>
    </source>
</evidence>
<dbReference type="EMBL" id="HE573019">
    <property type="protein sequence ID" value="CCC47130.1"/>
    <property type="molecule type" value="Genomic_DNA"/>
</dbReference>
<proteinExistence type="predicted"/>
<accession>G0TT49</accession>
<reference evidence="3" key="1">
    <citation type="journal article" date="2012" name="Proc. Natl. Acad. Sci. U.S.A.">
        <title>Antigenic diversity is generated by distinct evolutionary mechanisms in African trypanosome species.</title>
        <authorList>
            <person name="Jackson A.P."/>
            <person name="Berry A."/>
            <person name="Aslett M."/>
            <person name="Allison H.C."/>
            <person name="Burton P."/>
            <person name="Vavrova-Anderson J."/>
            <person name="Brown R."/>
            <person name="Browne H."/>
            <person name="Corton N."/>
            <person name="Hauser H."/>
            <person name="Gamble J."/>
            <person name="Gilderthorp R."/>
            <person name="Marcello L."/>
            <person name="McQuillan J."/>
            <person name="Otto T.D."/>
            <person name="Quail M.A."/>
            <person name="Sanders M.J."/>
            <person name="van Tonder A."/>
            <person name="Ginger M.L."/>
            <person name="Field M.C."/>
            <person name="Barry J.D."/>
            <person name="Hertz-Fowler C."/>
            <person name="Berriman M."/>
        </authorList>
    </citation>
    <scope>NUCLEOTIDE SEQUENCE</scope>
    <source>
        <strain evidence="3">Y486</strain>
    </source>
</reference>
<name>G0TT49_TRYVY</name>
<evidence type="ECO:0000259" key="2">
    <source>
        <dbReference type="PROSITE" id="PS50222"/>
    </source>
</evidence>
<dbReference type="InterPro" id="IPR002048">
    <property type="entry name" value="EF_hand_dom"/>
</dbReference>
<protein>
    <recommendedName>
        <fullName evidence="2">EF-hand domain-containing protein</fullName>
    </recommendedName>
</protein>
<dbReference type="AlphaFoldDB" id="G0TT49"/>
<feature type="region of interest" description="Disordered" evidence="1">
    <location>
        <begin position="1"/>
        <end position="25"/>
    </location>
</feature>
<sequence length="300" mass="32237">MSGQASVQERDLPSPSMGSDGKQVAKDTGKRLFGLLNSDSQERILRLLTAFRNCTRLEQDCFAQELGVTLPPEEVGQQSVSLLATRVSDRVQSLRLRDCNYVALDPKVAAALRQSQNKEAAERPPSAAMQTLVSNLLSADECLAIQTEDTSGGVAIAPEEANKIEAAAVAGAGAGAGAVAAENDVNDPVMVRNRSYQALRLARGGEAVAEAHYTKPTVLNVTGMPIKESDVWEWFDLLDVARNGVVGVEAFLSSIRELDRGFGTSSRAEAEFAEEVEALATGGQLTFEKFAYLVSRFPRF</sequence>
<feature type="domain" description="EF-hand" evidence="2">
    <location>
        <begin position="226"/>
        <end position="261"/>
    </location>
</feature>
<organism evidence="3">
    <name type="scientific">Trypanosoma vivax (strain Y486)</name>
    <dbReference type="NCBI Taxonomy" id="1055687"/>
    <lineage>
        <taxon>Eukaryota</taxon>
        <taxon>Discoba</taxon>
        <taxon>Euglenozoa</taxon>
        <taxon>Kinetoplastea</taxon>
        <taxon>Metakinetoplastina</taxon>
        <taxon>Trypanosomatida</taxon>
        <taxon>Trypanosomatidae</taxon>
        <taxon>Trypanosoma</taxon>
        <taxon>Duttonella</taxon>
    </lineage>
</organism>